<name>A0A3A1YUI2_9BURK</name>
<evidence type="ECO:0000256" key="8">
    <source>
        <dbReference type="ARBA" id="ARBA00049244"/>
    </source>
</evidence>
<evidence type="ECO:0000256" key="2">
    <source>
        <dbReference type="ARBA" id="ARBA00017703"/>
    </source>
</evidence>
<evidence type="ECO:0000259" key="9">
    <source>
        <dbReference type="Pfam" id="PF06144"/>
    </source>
</evidence>
<dbReference type="GO" id="GO:0003887">
    <property type="term" value="F:DNA-directed DNA polymerase activity"/>
    <property type="evidence" value="ECO:0007669"/>
    <property type="project" value="UniProtKB-KW"/>
</dbReference>
<evidence type="ECO:0000256" key="5">
    <source>
        <dbReference type="ARBA" id="ARBA00022705"/>
    </source>
</evidence>
<dbReference type="GO" id="GO:0009360">
    <property type="term" value="C:DNA polymerase III complex"/>
    <property type="evidence" value="ECO:0007669"/>
    <property type="project" value="InterPro"/>
</dbReference>
<dbReference type="InterPro" id="IPR008921">
    <property type="entry name" value="DNA_pol3_clamp-load_cplx_C"/>
</dbReference>
<keyword evidence="6" id="KW-0239">DNA-directed DNA polymerase</keyword>
<evidence type="ECO:0000313" key="10">
    <source>
        <dbReference type="EMBL" id="RII84067.1"/>
    </source>
</evidence>
<evidence type="ECO:0000313" key="12">
    <source>
        <dbReference type="Proteomes" id="UP000266206"/>
    </source>
</evidence>
<dbReference type="InterPro" id="IPR005790">
    <property type="entry name" value="DNA_polIII_delta"/>
</dbReference>
<dbReference type="GO" id="GO:0003677">
    <property type="term" value="F:DNA binding"/>
    <property type="evidence" value="ECO:0007669"/>
    <property type="project" value="InterPro"/>
</dbReference>
<keyword evidence="5" id="KW-0235">DNA replication</keyword>
<dbReference type="SUPFAM" id="SSF52540">
    <property type="entry name" value="P-loop containing nucleoside triphosphate hydrolases"/>
    <property type="match status" value="1"/>
</dbReference>
<comment type="similarity">
    <text evidence="7">Belongs to the DNA polymerase HolA subunit family.</text>
</comment>
<dbReference type="NCBIfam" id="TIGR01128">
    <property type="entry name" value="holA"/>
    <property type="match status" value="1"/>
</dbReference>
<dbReference type="Proteomes" id="UP000266483">
    <property type="component" value="Unassembled WGS sequence"/>
</dbReference>
<organism evidence="11 12">
    <name type="scientific">Neopusillimonas maritima</name>
    <dbReference type="NCBI Taxonomy" id="2026239"/>
    <lineage>
        <taxon>Bacteria</taxon>
        <taxon>Pseudomonadati</taxon>
        <taxon>Pseudomonadota</taxon>
        <taxon>Betaproteobacteria</taxon>
        <taxon>Burkholderiales</taxon>
        <taxon>Alcaligenaceae</taxon>
        <taxon>Neopusillimonas</taxon>
    </lineage>
</organism>
<evidence type="ECO:0000256" key="3">
    <source>
        <dbReference type="ARBA" id="ARBA00022679"/>
    </source>
</evidence>
<proteinExistence type="inferred from homology"/>
<dbReference type="EC" id="2.7.7.7" evidence="1"/>
<sequence>MPRRLDPDTFSKSLEKANALDALYVISGDEPLLVTEATDALRQAARNALYTERSSFVMDARSDWAEVDGAMQNLSLFGDRRLIEIQIPTGKPGKSGAEALISLAKRQNDAGAEEVSCVVSLPRLDKAGRASKWATALWQSATVVEIPLVQRHDLPQWIGRRLARQNQSTDTATEHWIADRVEGNLLAAHQEIMKLGLLYPEGRLDPSEVERAVLNVARYDVFSLRDSMLSGQSARALKVLSGLKAEGEALPLVLWAVADEIRILSRLSLAVRQGHPLSELMRTHRLFGQRETIARRALETVKPAVWAASIQHAHDIDRLIKGLNVSGRLPDPWEELARLVLRISLATSKKPNQSPRQAA</sequence>
<dbReference type="AlphaFoldDB" id="A0A3A1YUI2"/>
<dbReference type="RefSeq" id="WP_119440886.1">
    <property type="nucleotide sequence ID" value="NZ_CP170494.1"/>
</dbReference>
<evidence type="ECO:0000256" key="1">
    <source>
        <dbReference type="ARBA" id="ARBA00012417"/>
    </source>
</evidence>
<dbReference type="OrthoDB" id="9770982at2"/>
<keyword evidence="4" id="KW-0548">Nucleotidyltransferase</keyword>
<evidence type="ECO:0000256" key="6">
    <source>
        <dbReference type="ARBA" id="ARBA00022932"/>
    </source>
</evidence>
<feature type="domain" description="DNA polymerase III delta N-terminal" evidence="9">
    <location>
        <begin position="24"/>
        <end position="146"/>
    </location>
</feature>
<dbReference type="PANTHER" id="PTHR34388:SF1">
    <property type="entry name" value="DNA POLYMERASE III SUBUNIT DELTA"/>
    <property type="match status" value="1"/>
</dbReference>
<dbReference type="EMBL" id="NQYH01000006">
    <property type="protein sequence ID" value="RIY40929.1"/>
    <property type="molecule type" value="Genomic_DNA"/>
</dbReference>
<accession>A0A3A1YUI2</accession>
<evidence type="ECO:0000313" key="13">
    <source>
        <dbReference type="Proteomes" id="UP000266483"/>
    </source>
</evidence>
<reference evidence="12 13" key="1">
    <citation type="submission" date="2017-08" db="EMBL/GenBank/DDBJ databases">
        <title>Pusillimonas indicus sp. nov., a member of the family Alcaligenaceae isolated from surface seawater.</title>
        <authorList>
            <person name="Li J."/>
        </authorList>
    </citation>
    <scope>NUCLEOTIDE SEQUENCE [LARGE SCALE GENOMIC DNA]</scope>
    <source>
        <strain evidence="10 13">17-4A</strain>
        <strain evidence="11 12">L52-1-41</strain>
    </source>
</reference>
<dbReference type="SUPFAM" id="SSF48019">
    <property type="entry name" value="post-AAA+ oligomerization domain-like"/>
    <property type="match status" value="1"/>
</dbReference>
<comment type="caution">
    <text evidence="11">The sequence shown here is derived from an EMBL/GenBank/DDBJ whole genome shotgun (WGS) entry which is preliminary data.</text>
</comment>
<evidence type="ECO:0000256" key="4">
    <source>
        <dbReference type="ARBA" id="ARBA00022695"/>
    </source>
</evidence>
<dbReference type="EMBL" id="NQOU01000001">
    <property type="protein sequence ID" value="RII84067.1"/>
    <property type="molecule type" value="Genomic_DNA"/>
</dbReference>
<dbReference type="Gene3D" id="1.10.8.60">
    <property type="match status" value="1"/>
</dbReference>
<dbReference type="InterPro" id="IPR010372">
    <property type="entry name" value="DNA_pol3_delta_N"/>
</dbReference>
<gene>
    <name evidence="10" type="ORF">CJO09_02190</name>
    <name evidence="11" type="ORF">CJP73_09065</name>
</gene>
<evidence type="ECO:0000256" key="7">
    <source>
        <dbReference type="ARBA" id="ARBA00034754"/>
    </source>
</evidence>
<evidence type="ECO:0000313" key="11">
    <source>
        <dbReference type="EMBL" id="RIY40929.1"/>
    </source>
</evidence>
<dbReference type="CDD" id="cd18138">
    <property type="entry name" value="HLD_clamp_pol_III_delta"/>
    <property type="match status" value="1"/>
</dbReference>
<keyword evidence="3" id="KW-0808">Transferase</keyword>
<dbReference type="InterPro" id="IPR027417">
    <property type="entry name" value="P-loop_NTPase"/>
</dbReference>
<dbReference type="Proteomes" id="UP000266206">
    <property type="component" value="Unassembled WGS sequence"/>
</dbReference>
<protein>
    <recommendedName>
        <fullName evidence="2">DNA polymerase III subunit delta</fullName>
        <ecNumber evidence="1">2.7.7.7</ecNumber>
    </recommendedName>
</protein>
<dbReference type="Pfam" id="PF06144">
    <property type="entry name" value="DNA_pol3_delta"/>
    <property type="match status" value="1"/>
</dbReference>
<comment type="catalytic activity">
    <reaction evidence="8">
        <text>DNA(n) + a 2'-deoxyribonucleoside 5'-triphosphate = DNA(n+1) + diphosphate</text>
        <dbReference type="Rhea" id="RHEA:22508"/>
        <dbReference type="Rhea" id="RHEA-COMP:17339"/>
        <dbReference type="Rhea" id="RHEA-COMP:17340"/>
        <dbReference type="ChEBI" id="CHEBI:33019"/>
        <dbReference type="ChEBI" id="CHEBI:61560"/>
        <dbReference type="ChEBI" id="CHEBI:173112"/>
        <dbReference type="EC" id="2.7.7.7"/>
    </reaction>
</comment>
<dbReference type="Gene3D" id="1.20.272.10">
    <property type="match status" value="1"/>
</dbReference>
<dbReference type="GO" id="GO:0006261">
    <property type="term" value="P:DNA-templated DNA replication"/>
    <property type="evidence" value="ECO:0007669"/>
    <property type="project" value="TreeGrafter"/>
</dbReference>
<dbReference type="PANTHER" id="PTHR34388">
    <property type="entry name" value="DNA POLYMERASE III SUBUNIT DELTA"/>
    <property type="match status" value="1"/>
</dbReference>
<keyword evidence="13" id="KW-1185">Reference proteome</keyword>
<dbReference type="Gene3D" id="3.40.50.300">
    <property type="entry name" value="P-loop containing nucleotide triphosphate hydrolases"/>
    <property type="match status" value="1"/>
</dbReference>